<name>A0AAV8WJL0_9CUCU</name>
<dbReference type="AlphaFoldDB" id="A0AAV8WJL0"/>
<organism evidence="1 2">
    <name type="scientific">Rhamnusium bicolor</name>
    <dbReference type="NCBI Taxonomy" id="1586634"/>
    <lineage>
        <taxon>Eukaryota</taxon>
        <taxon>Metazoa</taxon>
        <taxon>Ecdysozoa</taxon>
        <taxon>Arthropoda</taxon>
        <taxon>Hexapoda</taxon>
        <taxon>Insecta</taxon>
        <taxon>Pterygota</taxon>
        <taxon>Neoptera</taxon>
        <taxon>Endopterygota</taxon>
        <taxon>Coleoptera</taxon>
        <taxon>Polyphaga</taxon>
        <taxon>Cucujiformia</taxon>
        <taxon>Chrysomeloidea</taxon>
        <taxon>Cerambycidae</taxon>
        <taxon>Lepturinae</taxon>
        <taxon>Rhagiini</taxon>
        <taxon>Rhamnusium</taxon>
    </lineage>
</organism>
<keyword evidence="2" id="KW-1185">Reference proteome</keyword>
<comment type="caution">
    <text evidence="1">The sequence shown here is derived from an EMBL/GenBank/DDBJ whole genome shotgun (WGS) entry which is preliminary data.</text>
</comment>
<reference evidence="1" key="1">
    <citation type="journal article" date="2023" name="Insect Mol. Biol.">
        <title>Genome sequencing provides insights into the evolution of gene families encoding plant cell wall-degrading enzymes in longhorned beetles.</title>
        <authorList>
            <person name="Shin N.R."/>
            <person name="Okamura Y."/>
            <person name="Kirsch R."/>
            <person name="Pauchet Y."/>
        </authorList>
    </citation>
    <scope>NUCLEOTIDE SEQUENCE</scope>
    <source>
        <strain evidence="1">RBIC_L_NR</strain>
    </source>
</reference>
<dbReference type="Proteomes" id="UP001162156">
    <property type="component" value="Unassembled WGS sequence"/>
</dbReference>
<evidence type="ECO:0000313" key="1">
    <source>
        <dbReference type="EMBL" id="KAJ8926747.1"/>
    </source>
</evidence>
<sequence length="72" mass="8028">MAHPSVNTDFLKTILQIGSDNKITMSSSQVNLSNPSTNQKNMEKDQSENVSFDMLAVSSYLTRSGLYFFCSK</sequence>
<dbReference type="EMBL" id="JANEYF010005793">
    <property type="protein sequence ID" value="KAJ8926747.1"/>
    <property type="molecule type" value="Genomic_DNA"/>
</dbReference>
<protein>
    <submittedName>
        <fullName evidence="1">Uncharacterized protein</fullName>
    </submittedName>
</protein>
<proteinExistence type="predicted"/>
<gene>
    <name evidence="1" type="ORF">NQ314_020864</name>
</gene>
<evidence type="ECO:0000313" key="2">
    <source>
        <dbReference type="Proteomes" id="UP001162156"/>
    </source>
</evidence>
<accession>A0AAV8WJL0</accession>